<evidence type="ECO:0000313" key="3">
    <source>
        <dbReference type="EMBL" id="QBZ98011.1"/>
    </source>
</evidence>
<keyword evidence="1" id="KW-0812">Transmembrane</keyword>
<accession>A0A4P7PSV0</accession>
<dbReference type="Pfam" id="PF13239">
    <property type="entry name" value="2TM"/>
    <property type="match status" value="1"/>
</dbReference>
<evidence type="ECO:0000313" key="4">
    <source>
        <dbReference type="Proteomes" id="UP000296862"/>
    </source>
</evidence>
<feature type="domain" description="2TM" evidence="2">
    <location>
        <begin position="14"/>
        <end position="95"/>
    </location>
</feature>
<dbReference type="AlphaFoldDB" id="A0A4P7PSV0"/>
<sequence>MNNYNLSPDEIKYQQALKRVKRIKGFYSHLVVYVVINVMLLIVNYKNSSEGWRWEMFVTPLFWGIGVLAHALSVFLPTILMGKDWEERKIKELMEKERQNKWE</sequence>
<dbReference type="InterPro" id="IPR025698">
    <property type="entry name" value="2TM_dom"/>
</dbReference>
<protein>
    <recommendedName>
        <fullName evidence="2">2TM domain-containing protein</fullName>
    </recommendedName>
</protein>
<keyword evidence="1" id="KW-1133">Transmembrane helix</keyword>
<proteinExistence type="predicted"/>
<dbReference type="EMBL" id="CP038810">
    <property type="protein sequence ID" value="QBZ98011.1"/>
    <property type="molecule type" value="Genomic_DNA"/>
</dbReference>
<keyword evidence="4" id="KW-1185">Reference proteome</keyword>
<dbReference type="RefSeq" id="WP_136151929.1">
    <property type="nucleotide sequence ID" value="NZ_CP038810.1"/>
</dbReference>
<dbReference type="Proteomes" id="UP000296862">
    <property type="component" value="Chromosome"/>
</dbReference>
<dbReference type="OrthoDB" id="1495672at2"/>
<name>A0A4P7PSV0_9FLAO</name>
<dbReference type="KEGG" id="fsn:GS03_01511"/>
<gene>
    <name evidence="3" type="ORF">GS03_01511</name>
</gene>
<reference evidence="3 4" key="1">
    <citation type="submission" date="2019-04" db="EMBL/GenBank/DDBJ databases">
        <title>Flavobacterium sp. GS03.</title>
        <authorList>
            <person name="Kim H."/>
        </authorList>
    </citation>
    <scope>NUCLEOTIDE SEQUENCE [LARGE SCALE GENOMIC DNA]</scope>
    <source>
        <strain evidence="3 4">GS03</strain>
    </source>
</reference>
<evidence type="ECO:0000256" key="1">
    <source>
        <dbReference type="SAM" id="Phobius"/>
    </source>
</evidence>
<organism evidence="3 4">
    <name type="scientific">Flavobacterium sangjuense</name>
    <dbReference type="NCBI Taxonomy" id="2518177"/>
    <lineage>
        <taxon>Bacteria</taxon>
        <taxon>Pseudomonadati</taxon>
        <taxon>Bacteroidota</taxon>
        <taxon>Flavobacteriia</taxon>
        <taxon>Flavobacteriales</taxon>
        <taxon>Flavobacteriaceae</taxon>
        <taxon>Flavobacterium</taxon>
    </lineage>
</organism>
<evidence type="ECO:0000259" key="2">
    <source>
        <dbReference type="Pfam" id="PF13239"/>
    </source>
</evidence>
<feature type="transmembrane region" description="Helical" evidence="1">
    <location>
        <begin position="57"/>
        <end position="81"/>
    </location>
</feature>
<feature type="transmembrane region" description="Helical" evidence="1">
    <location>
        <begin position="26"/>
        <end position="45"/>
    </location>
</feature>
<keyword evidence="1" id="KW-0472">Membrane</keyword>